<sequence length="165" mass="19077">MLNFEISQPISVPEQTNIVSNIVSGYTSDRENTATIDNQTVDAFNNGDNNNNQPMPNVEYDHIIKELAPMENIENKTASLVYDFSQRLPTSNYNEACVDFIPTRTNKIPSATARINALINYLWKKKQETYISVFLEEQKLIQLQFYMYTRQCQHIMREDGIVETN</sequence>
<gene>
    <name evidence="1" type="ORF">J3Q64DRAFT_1842125</name>
</gene>
<dbReference type="EMBL" id="JBCLYO010000043">
    <property type="protein sequence ID" value="KAL0074239.1"/>
    <property type="molecule type" value="Genomic_DNA"/>
</dbReference>
<keyword evidence="2" id="KW-1185">Reference proteome</keyword>
<evidence type="ECO:0000313" key="2">
    <source>
        <dbReference type="Proteomes" id="UP001448207"/>
    </source>
</evidence>
<comment type="caution">
    <text evidence="1">The sequence shown here is derived from an EMBL/GenBank/DDBJ whole genome shotgun (WGS) entry which is preliminary data.</text>
</comment>
<protein>
    <recommendedName>
        <fullName evidence="3">SWIRM domain-containing protein</fullName>
    </recommendedName>
</protein>
<name>A0ABR3AHA6_PHYBL</name>
<organism evidence="1 2">
    <name type="scientific">Phycomyces blakesleeanus</name>
    <dbReference type="NCBI Taxonomy" id="4837"/>
    <lineage>
        <taxon>Eukaryota</taxon>
        <taxon>Fungi</taxon>
        <taxon>Fungi incertae sedis</taxon>
        <taxon>Mucoromycota</taxon>
        <taxon>Mucoromycotina</taxon>
        <taxon>Mucoromycetes</taxon>
        <taxon>Mucorales</taxon>
        <taxon>Phycomycetaceae</taxon>
        <taxon>Phycomyces</taxon>
    </lineage>
</organism>
<dbReference type="Proteomes" id="UP001448207">
    <property type="component" value="Unassembled WGS sequence"/>
</dbReference>
<evidence type="ECO:0008006" key="3">
    <source>
        <dbReference type="Google" id="ProtNLM"/>
    </source>
</evidence>
<proteinExistence type="predicted"/>
<reference evidence="1 2" key="1">
    <citation type="submission" date="2024-04" db="EMBL/GenBank/DDBJ databases">
        <title>Symmetric and asymmetric DNA N6-adenine methylation regulates different biological responses in Mucorales.</title>
        <authorList>
            <consortium name="Lawrence Berkeley National Laboratory"/>
            <person name="Lax C."/>
            <person name="Mondo S.J."/>
            <person name="Osorio-Concepcion M."/>
            <person name="Muszewska A."/>
            <person name="Corrochano-Luque M."/>
            <person name="Gutierrez G."/>
            <person name="Riley R."/>
            <person name="Lipzen A."/>
            <person name="Guo J."/>
            <person name="Hundley H."/>
            <person name="Amirebrahimi M."/>
            <person name="Ng V."/>
            <person name="Lorenzo-Gutierrez D."/>
            <person name="Binder U."/>
            <person name="Yang J."/>
            <person name="Song Y."/>
            <person name="Canovas D."/>
            <person name="Navarro E."/>
            <person name="Freitag M."/>
            <person name="Gabaldon T."/>
            <person name="Grigoriev I.V."/>
            <person name="Corrochano L.M."/>
            <person name="Nicolas F.E."/>
            <person name="Garre V."/>
        </authorList>
    </citation>
    <scope>NUCLEOTIDE SEQUENCE [LARGE SCALE GENOMIC DNA]</scope>
    <source>
        <strain evidence="1 2">L51</strain>
    </source>
</reference>
<accession>A0ABR3AHA6</accession>
<evidence type="ECO:0000313" key="1">
    <source>
        <dbReference type="EMBL" id="KAL0074239.1"/>
    </source>
</evidence>